<dbReference type="CDD" id="cd23507">
    <property type="entry name" value="hydrophobin_I"/>
    <property type="match status" value="1"/>
</dbReference>
<feature type="chain" id="PRO_5031594480" description="Hydrophobin" evidence="2">
    <location>
        <begin position="19"/>
        <end position="127"/>
    </location>
</feature>
<keyword evidence="2" id="KW-0134">Cell wall</keyword>
<dbReference type="KEGG" id="apuu:APUU_80420S"/>
<evidence type="ECO:0000256" key="1">
    <source>
        <dbReference type="ARBA" id="ARBA00023157"/>
    </source>
</evidence>
<dbReference type="AlphaFoldDB" id="A0A7R8ATE1"/>
<reference evidence="3" key="1">
    <citation type="submission" date="2021-01" db="EMBL/GenBank/DDBJ databases">
        <authorList>
            <consortium name="Aspergillus puulaauensis MK2 genome sequencing consortium"/>
            <person name="Kazuki M."/>
            <person name="Futagami T."/>
        </authorList>
    </citation>
    <scope>NUCLEOTIDE SEQUENCE</scope>
    <source>
        <strain evidence="3">MK2</strain>
    </source>
</reference>
<keyword evidence="2" id="KW-0964">Secreted</keyword>
<keyword evidence="2" id="KW-0732">Signal</keyword>
<feature type="signal peptide" evidence="2">
    <location>
        <begin position="1"/>
        <end position="18"/>
    </location>
</feature>
<keyword evidence="1 2" id="KW-1015">Disulfide bond</keyword>
<accession>A0A7R8ATE1</accession>
<comment type="subcellular location">
    <subcellularLocation>
        <location evidence="2">Secreted</location>
        <location evidence="2">Cell wall</location>
    </subcellularLocation>
</comment>
<dbReference type="GO" id="GO:0009277">
    <property type="term" value="C:fungal-type cell wall"/>
    <property type="evidence" value="ECO:0007669"/>
    <property type="project" value="InterPro"/>
</dbReference>
<comment type="similarity">
    <text evidence="2">Belongs to the fungal hydrophobin family.</text>
</comment>
<dbReference type="EMBL" id="AP024450">
    <property type="protein sequence ID" value="BCS30117.1"/>
    <property type="molecule type" value="Genomic_DNA"/>
</dbReference>
<reference evidence="3" key="2">
    <citation type="submission" date="2021-02" db="EMBL/GenBank/DDBJ databases">
        <title>Aspergillus puulaauensis MK2 genome sequence.</title>
        <authorList>
            <person name="Futagami T."/>
            <person name="Mori K."/>
            <person name="Kadooka C."/>
            <person name="Tanaka T."/>
        </authorList>
    </citation>
    <scope>NUCLEOTIDE SEQUENCE</scope>
    <source>
        <strain evidence="3">MK2</strain>
    </source>
</reference>
<protein>
    <recommendedName>
        <fullName evidence="2">Hydrophobin</fullName>
    </recommendedName>
</protein>
<dbReference type="Proteomes" id="UP000654913">
    <property type="component" value="Chromosome 8"/>
</dbReference>
<name>A0A7R8ATE1_9EURO</name>
<evidence type="ECO:0000256" key="2">
    <source>
        <dbReference type="RuleBase" id="RU365009"/>
    </source>
</evidence>
<dbReference type="RefSeq" id="XP_041562303.1">
    <property type="nucleotide sequence ID" value="XM_041696698.1"/>
</dbReference>
<dbReference type="OrthoDB" id="4225815at2759"/>
<evidence type="ECO:0000313" key="3">
    <source>
        <dbReference type="EMBL" id="BCS30117.1"/>
    </source>
</evidence>
<sequence>MKFTTALSVFAVTGSALASAVPATNDDLTQQLTAQVHEAARQIEDANLEKRDTSKCIDPKLCCGTLTTPLDPIVDPILKGLGIDAASIVGSVGLLCHAYDDSCTTAPQCCTEVNLLGGTLALGCSDL</sequence>
<proteinExistence type="inferred from homology"/>
<organism evidence="3 4">
    <name type="scientific">Aspergillus puulaauensis</name>
    <dbReference type="NCBI Taxonomy" id="1220207"/>
    <lineage>
        <taxon>Eukaryota</taxon>
        <taxon>Fungi</taxon>
        <taxon>Dikarya</taxon>
        <taxon>Ascomycota</taxon>
        <taxon>Pezizomycotina</taxon>
        <taxon>Eurotiomycetes</taxon>
        <taxon>Eurotiomycetidae</taxon>
        <taxon>Eurotiales</taxon>
        <taxon>Aspergillaceae</taxon>
        <taxon>Aspergillus</taxon>
    </lineage>
</organism>
<dbReference type="GO" id="GO:0005199">
    <property type="term" value="F:structural constituent of cell wall"/>
    <property type="evidence" value="ECO:0007669"/>
    <property type="project" value="InterPro"/>
</dbReference>
<gene>
    <name evidence="3" type="ORF">APUU_80420S</name>
</gene>
<keyword evidence="4" id="KW-1185">Reference proteome</keyword>
<dbReference type="Pfam" id="PF01185">
    <property type="entry name" value="Hydrophobin"/>
    <property type="match status" value="1"/>
</dbReference>
<dbReference type="GeneID" id="64980114"/>
<dbReference type="InterPro" id="IPR001338">
    <property type="entry name" value="Class_I_Hydrophobin"/>
</dbReference>
<evidence type="ECO:0000313" key="4">
    <source>
        <dbReference type="Proteomes" id="UP000654913"/>
    </source>
</evidence>